<evidence type="ECO:0000256" key="5">
    <source>
        <dbReference type="ARBA" id="ARBA00031841"/>
    </source>
</evidence>
<dbReference type="PANTHER" id="PTHR38099">
    <property type="entry name" value="LARGE RIBOSOMAL RNA SUBUNIT ACCUMULATION PROTEIN YCED"/>
    <property type="match status" value="1"/>
</dbReference>
<dbReference type="InterPro" id="IPR003772">
    <property type="entry name" value="YceD"/>
</dbReference>
<dbReference type="EMBL" id="FO203512">
    <property type="protein sequence ID" value="CCK76182.1"/>
    <property type="molecule type" value="Genomic_DNA"/>
</dbReference>
<evidence type="ECO:0000256" key="2">
    <source>
        <dbReference type="ARBA" id="ARBA00010740"/>
    </source>
</evidence>
<sequence>MAEAALPKRLDAIRFVDNETVLNGSLDMNLFKRFQEAVEDVNGPVVYKLAFQRDADDHMFIDGECSTKATMVCQRCLDAVVLEVRGKFEIGLAFSDEKAKHLPKHYEPAIMDHNGNIDPWELVEDELILALPMFAYHADGECEARQPKADTEQVGVTEKEDNPFAVLQQLKSK</sequence>
<evidence type="ECO:0000313" key="6">
    <source>
        <dbReference type="EMBL" id="CCK76182.1"/>
    </source>
</evidence>
<gene>
    <name evidence="6" type="ORF">OLEAN_C20060</name>
</gene>
<dbReference type="KEGG" id="oai:OLEAN_C20060"/>
<dbReference type="GO" id="GO:0005829">
    <property type="term" value="C:cytosol"/>
    <property type="evidence" value="ECO:0007669"/>
    <property type="project" value="TreeGrafter"/>
</dbReference>
<dbReference type="GO" id="GO:0042254">
    <property type="term" value="P:ribosome biogenesis"/>
    <property type="evidence" value="ECO:0007669"/>
    <property type="project" value="UniProtKB-KW"/>
</dbReference>
<evidence type="ECO:0000256" key="1">
    <source>
        <dbReference type="ARBA" id="ARBA00002868"/>
    </source>
</evidence>
<dbReference type="Pfam" id="PF02620">
    <property type="entry name" value="YceD"/>
    <property type="match status" value="1"/>
</dbReference>
<dbReference type="AlphaFoldDB" id="R4YMR7"/>
<comment type="similarity">
    <text evidence="2">Belongs to the DUF177 domain family.</text>
</comment>
<name>R4YMR7_OLEAN</name>
<protein>
    <recommendedName>
        <fullName evidence="3">Large ribosomal RNA subunit accumulation protein YceD</fullName>
    </recommendedName>
    <alternativeName>
        <fullName evidence="5">23S rRNA accumulation protein YceD</fullName>
    </alternativeName>
</protein>
<dbReference type="Proteomes" id="UP000032749">
    <property type="component" value="Chromosome"/>
</dbReference>
<dbReference type="PANTHER" id="PTHR38099:SF1">
    <property type="entry name" value="LARGE RIBOSOMAL RNA SUBUNIT ACCUMULATION PROTEIN YCED"/>
    <property type="match status" value="1"/>
</dbReference>
<dbReference type="STRING" id="698738.OLEAN_C20060"/>
<reference evidence="6 7" key="1">
    <citation type="journal article" date="2013" name="Nat. Commun.">
        <title>Genome sequence and functional genomic analysis of the oil-degrading bacterium Oleispira antarctica.</title>
        <authorList>
            <person name="Kube M."/>
            <person name="Chernikova T.N."/>
            <person name="Al-Ramahi Y."/>
            <person name="Beloqui A."/>
            <person name="Lopez-Cortez N."/>
            <person name="Guazzaroni M.E."/>
            <person name="Heipieper H.J."/>
            <person name="Klages S."/>
            <person name="Kotsyurbenko O.R."/>
            <person name="Langer I."/>
            <person name="Nechitaylo T.Y."/>
            <person name="Lunsdorf H."/>
            <person name="Fernandez M."/>
            <person name="Juarez S."/>
            <person name="Ciordia S."/>
            <person name="Singer A."/>
            <person name="Kagan O."/>
            <person name="Egorova O."/>
            <person name="Petit P.A."/>
            <person name="Stogios P."/>
            <person name="Kim Y."/>
            <person name="Tchigvintsev A."/>
            <person name="Flick R."/>
            <person name="Denaro R."/>
            <person name="Genovese M."/>
            <person name="Albar J.P."/>
            <person name="Reva O.N."/>
            <person name="Martinez-Gomariz M."/>
            <person name="Tran H."/>
            <person name="Ferrer M."/>
            <person name="Savchenko A."/>
            <person name="Yakunin A.F."/>
            <person name="Yakimov M.M."/>
            <person name="Golyshina O.V."/>
            <person name="Reinhardt R."/>
            <person name="Golyshin P.N."/>
        </authorList>
    </citation>
    <scope>NUCLEOTIDE SEQUENCE [LARGE SCALE GENOMIC DNA]</scope>
</reference>
<evidence type="ECO:0000256" key="4">
    <source>
        <dbReference type="ARBA" id="ARBA00022517"/>
    </source>
</evidence>
<comment type="function">
    <text evidence="1">Plays a role in synthesis, processing and/or stability of 23S rRNA.</text>
</comment>
<dbReference type="HOGENOM" id="CLU_094127_2_1_6"/>
<proteinExistence type="inferred from homology"/>
<keyword evidence="7" id="KW-1185">Reference proteome</keyword>
<organism evidence="6 7">
    <name type="scientific">Oleispira antarctica RB-8</name>
    <dbReference type="NCBI Taxonomy" id="698738"/>
    <lineage>
        <taxon>Bacteria</taxon>
        <taxon>Pseudomonadati</taxon>
        <taxon>Pseudomonadota</taxon>
        <taxon>Gammaproteobacteria</taxon>
        <taxon>Oceanospirillales</taxon>
        <taxon>Oceanospirillaceae</taxon>
        <taxon>Oleispira</taxon>
    </lineage>
</organism>
<evidence type="ECO:0000256" key="3">
    <source>
        <dbReference type="ARBA" id="ARBA00015716"/>
    </source>
</evidence>
<dbReference type="InterPro" id="IPR039255">
    <property type="entry name" value="YceD_bac"/>
</dbReference>
<accession>R4YMR7</accession>
<evidence type="ECO:0000313" key="7">
    <source>
        <dbReference type="Proteomes" id="UP000032749"/>
    </source>
</evidence>
<keyword evidence="4" id="KW-0690">Ribosome biogenesis</keyword>